<evidence type="ECO:0000313" key="2">
    <source>
        <dbReference type="Proteomes" id="UP000478052"/>
    </source>
</evidence>
<keyword evidence="2" id="KW-1185">Reference proteome</keyword>
<comment type="caution">
    <text evidence="1">The sequence shown here is derived from an EMBL/GenBank/DDBJ whole genome shotgun (WGS) entry which is preliminary data.</text>
</comment>
<dbReference type="EMBL" id="VUJU01003980">
    <property type="protein sequence ID" value="KAF0755942.1"/>
    <property type="molecule type" value="Genomic_DNA"/>
</dbReference>
<accession>A0A6G0YHX2</accession>
<protein>
    <submittedName>
        <fullName evidence="1">Uncharacterized protein</fullName>
    </submittedName>
</protein>
<evidence type="ECO:0000313" key="1">
    <source>
        <dbReference type="EMBL" id="KAF0755942.1"/>
    </source>
</evidence>
<sequence length="72" mass="8184">MDEILPSSPLKELRQSCLRLPAGKATKPDGIPDEVLLRVSRIVPQVLIKTFNRCLSRSELTEQWKTARLLNL</sequence>
<dbReference type="Proteomes" id="UP000478052">
    <property type="component" value="Unassembled WGS sequence"/>
</dbReference>
<reference evidence="1 2" key="1">
    <citation type="submission" date="2019-08" db="EMBL/GenBank/DDBJ databases">
        <title>Whole genome of Aphis craccivora.</title>
        <authorList>
            <person name="Voronova N.V."/>
            <person name="Shulinski R.S."/>
            <person name="Bandarenka Y.V."/>
            <person name="Zhorov D.G."/>
            <person name="Warner D."/>
        </authorList>
    </citation>
    <scope>NUCLEOTIDE SEQUENCE [LARGE SCALE GENOMIC DNA]</scope>
    <source>
        <strain evidence="1">180601</strain>
        <tissue evidence="1">Whole Body</tissue>
    </source>
</reference>
<gene>
    <name evidence="1" type="ORF">FWK35_00014190</name>
</gene>
<name>A0A6G0YHX2_APHCR</name>
<organism evidence="1 2">
    <name type="scientific">Aphis craccivora</name>
    <name type="common">Cowpea aphid</name>
    <dbReference type="NCBI Taxonomy" id="307492"/>
    <lineage>
        <taxon>Eukaryota</taxon>
        <taxon>Metazoa</taxon>
        <taxon>Ecdysozoa</taxon>
        <taxon>Arthropoda</taxon>
        <taxon>Hexapoda</taxon>
        <taxon>Insecta</taxon>
        <taxon>Pterygota</taxon>
        <taxon>Neoptera</taxon>
        <taxon>Paraneoptera</taxon>
        <taxon>Hemiptera</taxon>
        <taxon>Sternorrhyncha</taxon>
        <taxon>Aphidomorpha</taxon>
        <taxon>Aphidoidea</taxon>
        <taxon>Aphididae</taxon>
        <taxon>Aphidini</taxon>
        <taxon>Aphis</taxon>
        <taxon>Aphis</taxon>
    </lineage>
</organism>
<dbReference type="AlphaFoldDB" id="A0A6G0YHX2"/>
<proteinExistence type="predicted"/>